<accession>A0A8J3VKN2</accession>
<comment type="caution">
    <text evidence="1">The sequence shown here is derived from an EMBL/GenBank/DDBJ whole genome shotgun (WGS) entry which is preliminary data.</text>
</comment>
<evidence type="ECO:0000313" key="1">
    <source>
        <dbReference type="EMBL" id="GIH09925.1"/>
    </source>
</evidence>
<dbReference type="AlphaFoldDB" id="A0A8J3VKN2"/>
<protein>
    <submittedName>
        <fullName evidence="1">Uncharacterized protein</fullName>
    </submittedName>
</protein>
<gene>
    <name evidence="1" type="ORF">Rhe02_79920</name>
</gene>
<proteinExistence type="predicted"/>
<reference evidence="1" key="1">
    <citation type="submission" date="2021-01" db="EMBL/GenBank/DDBJ databases">
        <title>Whole genome shotgun sequence of Rhizocola hellebori NBRC 109834.</title>
        <authorList>
            <person name="Komaki H."/>
            <person name="Tamura T."/>
        </authorList>
    </citation>
    <scope>NUCLEOTIDE SEQUENCE</scope>
    <source>
        <strain evidence="1">NBRC 109834</strain>
    </source>
</reference>
<name>A0A8J3VKN2_9ACTN</name>
<organism evidence="1 2">
    <name type="scientific">Rhizocola hellebori</name>
    <dbReference type="NCBI Taxonomy" id="1392758"/>
    <lineage>
        <taxon>Bacteria</taxon>
        <taxon>Bacillati</taxon>
        <taxon>Actinomycetota</taxon>
        <taxon>Actinomycetes</taxon>
        <taxon>Micromonosporales</taxon>
        <taxon>Micromonosporaceae</taxon>
        <taxon>Rhizocola</taxon>
    </lineage>
</organism>
<evidence type="ECO:0000313" key="2">
    <source>
        <dbReference type="Proteomes" id="UP000612899"/>
    </source>
</evidence>
<sequence>MALAVLLLLAADMRPHPVKQESDHGGVQRAVIIAYLTEHGRACGVPSAVAMSEPQDAYLERNRVAAAAFGVRPRLDVQDTILHHSCVRTVMDSLDAYRRQGGVSLGTVRVLLEWLGLWRVQVVAAADGIRFGGSTGDTCVAGVYMPTKTVVAVIAELPTSGGCLT</sequence>
<dbReference type="EMBL" id="BONY01000079">
    <property type="protein sequence ID" value="GIH09925.1"/>
    <property type="molecule type" value="Genomic_DNA"/>
</dbReference>
<dbReference type="Proteomes" id="UP000612899">
    <property type="component" value="Unassembled WGS sequence"/>
</dbReference>
<keyword evidence="2" id="KW-1185">Reference proteome</keyword>